<dbReference type="EMBL" id="BARS01031784">
    <property type="protein sequence ID" value="GAG22044.1"/>
    <property type="molecule type" value="Genomic_DNA"/>
</dbReference>
<reference evidence="1" key="1">
    <citation type="journal article" date="2014" name="Front. Microbiol.">
        <title>High frequency of phylogenetically diverse reductive dehalogenase-homologous genes in deep subseafloor sedimentary metagenomes.</title>
        <authorList>
            <person name="Kawai M."/>
            <person name="Futagami T."/>
            <person name="Toyoda A."/>
            <person name="Takaki Y."/>
            <person name="Nishi S."/>
            <person name="Hori S."/>
            <person name="Arai W."/>
            <person name="Tsubouchi T."/>
            <person name="Morono Y."/>
            <person name="Uchiyama I."/>
            <person name="Ito T."/>
            <person name="Fujiyama A."/>
            <person name="Inagaki F."/>
            <person name="Takami H."/>
        </authorList>
    </citation>
    <scope>NUCLEOTIDE SEQUENCE</scope>
    <source>
        <strain evidence="1">Expedition CK06-06</strain>
    </source>
</reference>
<comment type="caution">
    <text evidence="1">The sequence shown here is derived from an EMBL/GenBank/DDBJ whole genome shotgun (WGS) entry which is preliminary data.</text>
</comment>
<dbReference type="Gene3D" id="2.60.120.260">
    <property type="entry name" value="Galactose-binding domain-like"/>
    <property type="match status" value="1"/>
</dbReference>
<accession>X0VUI4</accession>
<proteinExistence type="predicted"/>
<sequence length="227" mass="24612">CEGTCNDSTCECGETTANCWEDCGTSCGDGTCNGGEDTCNCWEDCGTDCGDGCCNGSEDFGSCPADCNCIPSNHSEEFSSAPAGWTVIDGGESTGDTWAIGTGPGYCYSGSCAFVDSDTWGDGTRLAETLFSPQYNLNGCSAATVGFIHYYNSIESGDYAEFAVQTDLMSWTVLQTWTSDAYPDVTESYDISAYLAGASWVQFRWYYDDDDTWAWYWHVDNFTLSIF</sequence>
<evidence type="ECO:0008006" key="2">
    <source>
        <dbReference type="Google" id="ProtNLM"/>
    </source>
</evidence>
<name>X0VUI4_9ZZZZ</name>
<organism evidence="1">
    <name type="scientific">marine sediment metagenome</name>
    <dbReference type="NCBI Taxonomy" id="412755"/>
    <lineage>
        <taxon>unclassified sequences</taxon>
        <taxon>metagenomes</taxon>
        <taxon>ecological metagenomes</taxon>
    </lineage>
</organism>
<evidence type="ECO:0000313" key="1">
    <source>
        <dbReference type="EMBL" id="GAG22044.1"/>
    </source>
</evidence>
<feature type="non-terminal residue" evidence="1">
    <location>
        <position position="1"/>
    </location>
</feature>
<dbReference type="AlphaFoldDB" id="X0VUI4"/>
<protein>
    <recommendedName>
        <fullName evidence="2">MAM domain-containing protein</fullName>
    </recommendedName>
</protein>
<gene>
    <name evidence="1" type="ORF">S01H1_49410</name>
</gene>